<keyword evidence="7" id="KW-1003">Cell membrane</keyword>
<name>A0A836A3M6_SHEEP</name>
<evidence type="ECO:0000256" key="6">
    <source>
        <dbReference type="ARBA" id="ARBA00022448"/>
    </source>
</evidence>
<dbReference type="SUPFAM" id="SSF103473">
    <property type="entry name" value="MFS general substrate transporter"/>
    <property type="match status" value="1"/>
</dbReference>
<dbReference type="Proteomes" id="UP000664991">
    <property type="component" value="Unassembled WGS sequence"/>
</dbReference>
<dbReference type="GO" id="GO:0055056">
    <property type="term" value="F:D-glucose transmembrane transporter activity"/>
    <property type="evidence" value="ECO:0007669"/>
    <property type="project" value="TreeGrafter"/>
</dbReference>
<keyword evidence="11" id="KW-0007">Acetylation</keyword>
<dbReference type="InterPro" id="IPR005828">
    <property type="entry name" value="MFS_sugar_transport-like"/>
</dbReference>
<dbReference type="Gene3D" id="1.20.1070.10">
    <property type="entry name" value="Rhodopsin 7-helix transmembrane proteins"/>
    <property type="match status" value="1"/>
</dbReference>
<dbReference type="InterPro" id="IPR020846">
    <property type="entry name" value="MFS_dom"/>
</dbReference>
<evidence type="ECO:0000256" key="16">
    <source>
        <dbReference type="SAM" id="MobiDB-lite"/>
    </source>
</evidence>
<keyword evidence="9 17" id="KW-0812">Transmembrane</keyword>
<comment type="similarity">
    <text evidence="4">Belongs to the major facilitator superfamily. Sugar transporter (TC 2.A.1.1) family. Glucose transporter subfamily.</text>
</comment>
<keyword evidence="10 17" id="KW-1133">Transmembrane helix</keyword>
<dbReference type="SUPFAM" id="SSF81321">
    <property type="entry name" value="Family A G protein-coupled receptor-like"/>
    <property type="match status" value="1"/>
</dbReference>
<dbReference type="Gene3D" id="1.20.1250.20">
    <property type="entry name" value="MFS general substrate transporter like domains"/>
    <property type="match status" value="1"/>
</dbReference>
<protein>
    <recommendedName>
        <fullName evidence="5">Solute carrier family 2, facilitated glucose transporter member 5</fullName>
    </recommendedName>
    <alternativeName>
        <fullName evidence="15">Fructose transporter</fullName>
    </alternativeName>
    <alternativeName>
        <fullName evidence="14">Glucose transporter type 5, small intestine</fullName>
    </alternativeName>
</protein>
<evidence type="ECO:0000256" key="8">
    <source>
        <dbReference type="ARBA" id="ARBA00022597"/>
    </source>
</evidence>
<keyword evidence="6" id="KW-0813">Transport</keyword>
<dbReference type="NCBIfam" id="TIGR00879">
    <property type="entry name" value="SP"/>
    <property type="match status" value="1"/>
</dbReference>
<feature type="transmembrane region" description="Helical" evidence="17">
    <location>
        <begin position="542"/>
        <end position="567"/>
    </location>
</feature>
<dbReference type="InterPro" id="IPR003663">
    <property type="entry name" value="Sugar/inositol_transpt"/>
</dbReference>
<feature type="transmembrane region" description="Helical" evidence="17">
    <location>
        <begin position="887"/>
        <end position="910"/>
    </location>
</feature>
<dbReference type="CDD" id="cd17432">
    <property type="entry name" value="MFS_GLUT_Class2"/>
    <property type="match status" value="1"/>
</dbReference>
<evidence type="ECO:0000256" key="12">
    <source>
        <dbReference type="ARBA" id="ARBA00023136"/>
    </source>
</evidence>
<keyword evidence="8" id="KW-0762">Sugar transport</keyword>
<dbReference type="PROSITE" id="PS50850">
    <property type="entry name" value="MFS"/>
    <property type="match status" value="1"/>
</dbReference>
<feature type="transmembrane region" description="Helical" evidence="17">
    <location>
        <begin position="218"/>
        <end position="243"/>
    </location>
</feature>
<dbReference type="GO" id="GO:1990539">
    <property type="term" value="P:fructose import across plasma membrane"/>
    <property type="evidence" value="ECO:0007669"/>
    <property type="project" value="UniProtKB-ARBA"/>
</dbReference>
<feature type="transmembrane region" description="Helical" evidence="17">
    <location>
        <begin position="793"/>
        <end position="813"/>
    </location>
</feature>
<feature type="transmembrane region" description="Helical" evidence="17">
    <location>
        <begin position="916"/>
        <end position="937"/>
    </location>
</feature>
<dbReference type="PRINTS" id="PR01194">
    <property type="entry name" value="GLUCTRSPORT5"/>
</dbReference>
<dbReference type="PRINTS" id="PR00171">
    <property type="entry name" value="SUGRTRNSPORT"/>
</dbReference>
<dbReference type="InterPro" id="IPR005829">
    <property type="entry name" value="Sugar_transporter_CS"/>
</dbReference>
<dbReference type="EMBL" id="JAEMGP010000012">
    <property type="protein sequence ID" value="KAG5202343.1"/>
    <property type="molecule type" value="Genomic_DNA"/>
</dbReference>
<dbReference type="InterPro" id="IPR045263">
    <property type="entry name" value="GLUT"/>
</dbReference>
<reference evidence="19 20" key="1">
    <citation type="submission" date="2020-12" db="EMBL/GenBank/DDBJ databases">
        <title>De novo assembly of Tibetan sheep genome.</title>
        <authorList>
            <person name="Li X."/>
        </authorList>
    </citation>
    <scope>NUCLEOTIDE SEQUENCE [LARGE SCALE GENOMIC DNA]</scope>
    <source>
        <tissue evidence="19">Heart</tissue>
    </source>
</reference>
<evidence type="ECO:0000256" key="11">
    <source>
        <dbReference type="ARBA" id="ARBA00022990"/>
    </source>
</evidence>
<comment type="catalytic activity">
    <reaction evidence="1">
        <text>D-fructose(out) = D-fructose(in)</text>
        <dbReference type="Rhea" id="RHEA:60372"/>
        <dbReference type="ChEBI" id="CHEBI:37721"/>
    </reaction>
</comment>
<dbReference type="FunFam" id="1.20.1250.20:FF:001511">
    <property type="entry name" value="Solute carrier family 2, facilitated glucose transporter member 5"/>
    <property type="match status" value="1"/>
</dbReference>
<evidence type="ECO:0000256" key="3">
    <source>
        <dbReference type="ARBA" id="ARBA00004424"/>
    </source>
</evidence>
<evidence type="ECO:0000313" key="20">
    <source>
        <dbReference type="Proteomes" id="UP000664991"/>
    </source>
</evidence>
<feature type="domain" description="Major facilitator superfamily (MFS) profile" evidence="18">
    <location>
        <begin position="498"/>
        <end position="941"/>
    </location>
</feature>
<dbReference type="PROSITE" id="PS00216">
    <property type="entry name" value="SUGAR_TRANSPORT_1"/>
    <property type="match status" value="1"/>
</dbReference>
<dbReference type="GO" id="GO:0070837">
    <property type="term" value="P:dehydroascorbic acid transport"/>
    <property type="evidence" value="ECO:0007669"/>
    <property type="project" value="TreeGrafter"/>
</dbReference>
<evidence type="ECO:0000256" key="7">
    <source>
        <dbReference type="ARBA" id="ARBA00022475"/>
    </source>
</evidence>
<evidence type="ECO:0000256" key="4">
    <source>
        <dbReference type="ARBA" id="ARBA00007004"/>
    </source>
</evidence>
<feature type="transmembrane region" description="Helical" evidence="17">
    <location>
        <begin position="310"/>
        <end position="333"/>
    </location>
</feature>
<evidence type="ECO:0000256" key="10">
    <source>
        <dbReference type="ARBA" id="ARBA00022989"/>
    </source>
</evidence>
<evidence type="ECO:0000259" key="18">
    <source>
        <dbReference type="PROSITE" id="PS50850"/>
    </source>
</evidence>
<dbReference type="GO" id="GO:0042383">
    <property type="term" value="C:sarcolemma"/>
    <property type="evidence" value="ECO:0007669"/>
    <property type="project" value="UniProtKB-SubCell"/>
</dbReference>
<organism evidence="19 20">
    <name type="scientific">Ovis aries</name>
    <name type="common">Sheep</name>
    <dbReference type="NCBI Taxonomy" id="9940"/>
    <lineage>
        <taxon>Eukaryota</taxon>
        <taxon>Metazoa</taxon>
        <taxon>Chordata</taxon>
        <taxon>Craniata</taxon>
        <taxon>Vertebrata</taxon>
        <taxon>Euteleostomi</taxon>
        <taxon>Mammalia</taxon>
        <taxon>Eutheria</taxon>
        <taxon>Laurasiatheria</taxon>
        <taxon>Artiodactyla</taxon>
        <taxon>Ruminantia</taxon>
        <taxon>Pecora</taxon>
        <taxon>Bovidae</taxon>
        <taxon>Caprinae</taxon>
        <taxon>Ovis</taxon>
    </lineage>
</organism>
<feature type="transmembrane region" description="Helical" evidence="17">
    <location>
        <begin position="579"/>
        <end position="599"/>
    </location>
</feature>
<feature type="region of interest" description="Disordered" evidence="16">
    <location>
        <begin position="347"/>
        <end position="391"/>
    </location>
</feature>
<sequence length="978" mass="107462">MLVLDTLGAGFGSALQYSYNVEWSTGHTSCPGEQELVSEELLPPQPPALWVLLSLQTGTLQINSVFTIIPAILMGVSKVARAFKMIIFSQAVLGVCAEHCAPLEGPPHPSAPLVQLPEVPPPPSSSCSPRQPPTFIVDGGLQGLTTFIVGFVFQSVQGEHVTSASGQPELQGYGALLQSWGVPLAITVAAVALKKIGYDASDVSVGWCWINLEAEDRVLWMLLTGKLWELLAYVTLPVLYLLIRKHIRRAHAELSEYRPIVSEAHQLQHHTSVADKKLVLIPLIFICLRVWSTVRFVLTLCGSPAVRMPVLVVLHGIGNTFQGGANCVMFVFCTRAVRTRLLSLCREPGQPSQGPRALQDGRVSEAQADPRQTSQHLSCSPPAPGVVRRPTWGRRLRVPSRDVSFSSPWNTANPWICLDLLHPGELLKYQRPAFVLSLSSAPPPRQEKQAESIVESWRAGAMRSEPTIAEMRDMSDDESTGDTVSALGRLTPVIVLATLIAAFGSSFQYGYNVATINSPSEFMKDFYNYTYYDRVGEYMNEFYLTLLWSVTVSMFPFGGFLGSLMVGPLVNNLGRKGTLLFNNIFSIVPALLMGFSDLAKSFEMIIVARVLVGICAGLSSNVVPMYLGELAPKNWRGALGVVPQLFITIGILVAQIFGLRSLLANEEGWPILLGLTGIPAVLQLLFLPFFPESPRYLLIQKKDEEAAKRALRRLRGWHDVDAEIEEILEEDRAEKAAGFISVLKLFKMRSLRWQVISIIVLMAGQQLSGVNAIYYYADQIYLSAGVKEDDVQYVTAGTGAVNVLITVCAIFVVELMGRRFLLLLGFSVCFTACCVLTGALAMQDVISWMPYVSIACVISYVIGHALGPSPIPALLVTEIFLQSSRPAAYMVAGTVHWLSNFTVGLVFPFIQVGLGAYSFVIFAVICFLTTVYIFLIIPETKSKTFIEINQIFIKMNKVPGVHPEKEELKEFPPSTARQ</sequence>
<evidence type="ECO:0000256" key="5">
    <source>
        <dbReference type="ARBA" id="ARBA00015973"/>
    </source>
</evidence>
<comment type="subcellular location">
    <subcellularLocation>
        <location evidence="3">Apical cell membrane</location>
        <topology evidence="3">Multi-pass membrane protein</topology>
    </subcellularLocation>
    <subcellularLocation>
        <location evidence="2">Cell membrane</location>
        <location evidence="2">Sarcolemma</location>
    </subcellularLocation>
</comment>
<comment type="caution">
    <text evidence="19">The sequence shown here is derived from an EMBL/GenBank/DDBJ whole genome shotgun (WGS) entry which is preliminary data.</text>
</comment>
<evidence type="ECO:0000313" key="19">
    <source>
        <dbReference type="EMBL" id="KAG5202343.1"/>
    </source>
</evidence>
<evidence type="ECO:0000256" key="2">
    <source>
        <dbReference type="ARBA" id="ARBA00004135"/>
    </source>
</evidence>
<evidence type="ECO:0000256" key="9">
    <source>
        <dbReference type="ARBA" id="ARBA00022692"/>
    </source>
</evidence>
<dbReference type="AlphaFoldDB" id="A0A836A3M6"/>
<evidence type="ECO:0000256" key="17">
    <source>
        <dbReference type="SAM" id="Phobius"/>
    </source>
</evidence>
<feature type="transmembrane region" description="Helical" evidence="17">
    <location>
        <begin position="820"/>
        <end position="842"/>
    </location>
</feature>
<dbReference type="PANTHER" id="PTHR23503">
    <property type="entry name" value="SOLUTE CARRIER FAMILY 2"/>
    <property type="match status" value="1"/>
</dbReference>
<dbReference type="GO" id="GO:0005353">
    <property type="term" value="F:fructose transmembrane transporter activity"/>
    <property type="evidence" value="ECO:0007669"/>
    <property type="project" value="InterPro"/>
</dbReference>
<evidence type="ECO:0000256" key="14">
    <source>
        <dbReference type="ARBA" id="ARBA00029961"/>
    </source>
</evidence>
<dbReference type="Pfam" id="PF00083">
    <property type="entry name" value="Sugar_tr"/>
    <property type="match status" value="1"/>
</dbReference>
<dbReference type="PROSITE" id="PS00217">
    <property type="entry name" value="SUGAR_TRANSPORT_2"/>
    <property type="match status" value="1"/>
</dbReference>
<dbReference type="PANTHER" id="PTHR23503:SF32">
    <property type="entry name" value="SOLUTE CARRIER FAMILY 2, FACILITATED GLUCOSE TRANSPORTER MEMBER 5"/>
    <property type="match status" value="1"/>
</dbReference>
<keyword evidence="13" id="KW-0325">Glycoprotein</keyword>
<feature type="transmembrane region" description="Helical" evidence="17">
    <location>
        <begin position="493"/>
        <end position="511"/>
    </location>
</feature>
<dbReference type="InterPro" id="IPR036259">
    <property type="entry name" value="MFS_trans_sf"/>
</dbReference>
<accession>A0A836A3M6</accession>
<gene>
    <name evidence="19" type="ORF">JEQ12_003733</name>
</gene>
<dbReference type="InterPro" id="IPR002442">
    <property type="entry name" value="Fru_transpt_5"/>
</dbReference>
<feature type="transmembrane region" description="Helical" evidence="17">
    <location>
        <begin position="753"/>
        <end position="777"/>
    </location>
</feature>
<evidence type="ECO:0000256" key="1">
    <source>
        <dbReference type="ARBA" id="ARBA00000590"/>
    </source>
</evidence>
<feature type="transmembrane region" description="Helical" evidence="17">
    <location>
        <begin position="848"/>
        <end position="866"/>
    </location>
</feature>
<feature type="transmembrane region" description="Helical" evidence="17">
    <location>
        <begin position="605"/>
        <end position="627"/>
    </location>
</feature>
<keyword evidence="12 17" id="KW-0472">Membrane</keyword>
<dbReference type="GO" id="GO:0016324">
    <property type="term" value="C:apical plasma membrane"/>
    <property type="evidence" value="ECO:0007669"/>
    <property type="project" value="UniProtKB-SubCell"/>
</dbReference>
<feature type="transmembrane region" description="Helical" evidence="17">
    <location>
        <begin position="278"/>
        <end position="298"/>
    </location>
</feature>
<evidence type="ECO:0000256" key="15">
    <source>
        <dbReference type="ARBA" id="ARBA00031099"/>
    </source>
</evidence>
<dbReference type="GO" id="GO:0046323">
    <property type="term" value="P:D-glucose import"/>
    <property type="evidence" value="ECO:0007669"/>
    <property type="project" value="TreeGrafter"/>
</dbReference>
<evidence type="ECO:0000256" key="13">
    <source>
        <dbReference type="ARBA" id="ARBA00023180"/>
    </source>
</evidence>
<feature type="transmembrane region" description="Helical" evidence="17">
    <location>
        <begin position="639"/>
        <end position="657"/>
    </location>
</feature>
<proteinExistence type="inferred from homology"/>
<feature type="transmembrane region" description="Helical" evidence="17">
    <location>
        <begin position="669"/>
        <end position="690"/>
    </location>
</feature>